<protein>
    <submittedName>
        <fullName evidence="1">Uncharacterized protein</fullName>
    </submittedName>
</protein>
<dbReference type="EMBL" id="FXUG01000010">
    <property type="protein sequence ID" value="SMP67353.1"/>
    <property type="molecule type" value="Genomic_DNA"/>
</dbReference>
<evidence type="ECO:0000313" key="1">
    <source>
        <dbReference type="EMBL" id="SMP67353.1"/>
    </source>
</evidence>
<reference evidence="1 2" key="1">
    <citation type="submission" date="2017-05" db="EMBL/GenBank/DDBJ databases">
        <authorList>
            <person name="Varghese N."/>
            <person name="Submissions S."/>
        </authorList>
    </citation>
    <scope>NUCLEOTIDE SEQUENCE [LARGE SCALE GENOMIC DNA]</scope>
    <source>
        <strain evidence="1 2">DSM 25457</strain>
    </source>
</reference>
<evidence type="ECO:0000313" key="2">
    <source>
        <dbReference type="Proteomes" id="UP001158067"/>
    </source>
</evidence>
<proteinExistence type="predicted"/>
<organism evidence="1 2">
    <name type="scientific">Neorhodopirellula lusitana</name>
    <dbReference type="NCBI Taxonomy" id="445327"/>
    <lineage>
        <taxon>Bacteria</taxon>
        <taxon>Pseudomonadati</taxon>
        <taxon>Planctomycetota</taxon>
        <taxon>Planctomycetia</taxon>
        <taxon>Pirellulales</taxon>
        <taxon>Pirellulaceae</taxon>
        <taxon>Neorhodopirellula</taxon>
    </lineage>
</organism>
<comment type="caution">
    <text evidence="1">The sequence shown here is derived from an EMBL/GenBank/DDBJ whole genome shotgun (WGS) entry which is preliminary data.</text>
</comment>
<accession>A0ABY1QCJ5</accession>
<name>A0ABY1QCJ5_9BACT</name>
<sequence length="83" mass="8877">METLGRDGHWRGEDRERTVASVFPTTTVHVFSQCNSAGLFCWSIPWVYSPGLSDSGLSDSGLSGSVVVVLTTSCFDFTQAAAS</sequence>
<gene>
    <name evidence="1" type="ORF">SAMN06265222_110153</name>
</gene>
<keyword evidence="2" id="KW-1185">Reference proteome</keyword>
<dbReference type="Proteomes" id="UP001158067">
    <property type="component" value="Unassembled WGS sequence"/>
</dbReference>